<dbReference type="Pfam" id="PF00784">
    <property type="entry name" value="MyTH4"/>
    <property type="match status" value="1"/>
</dbReference>
<dbReference type="InterPro" id="IPR019748">
    <property type="entry name" value="FERM_central"/>
</dbReference>
<evidence type="ECO:0000256" key="5">
    <source>
        <dbReference type="ARBA" id="ARBA00023203"/>
    </source>
</evidence>
<dbReference type="SUPFAM" id="SSF47031">
    <property type="entry name" value="Second domain of FERM"/>
    <property type="match status" value="2"/>
</dbReference>
<dbReference type="Gene3D" id="2.30.30.40">
    <property type="entry name" value="SH3 Domains"/>
    <property type="match status" value="1"/>
</dbReference>
<dbReference type="Gene3D" id="1.20.80.10">
    <property type="match status" value="2"/>
</dbReference>
<dbReference type="InterPro" id="IPR019749">
    <property type="entry name" value="Band_41_domain"/>
</dbReference>
<dbReference type="GO" id="GO:0003779">
    <property type="term" value="F:actin binding"/>
    <property type="evidence" value="ECO:0007669"/>
    <property type="project" value="UniProtKB-KW"/>
</dbReference>
<dbReference type="InterPro" id="IPR051567">
    <property type="entry name" value="Unconventional_Myosin_ATPase"/>
</dbReference>
<dbReference type="GO" id="GO:0005856">
    <property type="term" value="C:cytoskeleton"/>
    <property type="evidence" value="ECO:0007669"/>
    <property type="project" value="InterPro"/>
</dbReference>
<dbReference type="Gene3D" id="1.25.40.530">
    <property type="entry name" value="MyTH4 domain"/>
    <property type="match status" value="2"/>
</dbReference>
<comment type="subcellular location">
    <subcellularLocation>
        <location evidence="1">Cytoplasm</location>
    </subcellularLocation>
</comment>
<reference evidence="8" key="1">
    <citation type="submission" date="2023-09" db="UniProtKB">
        <authorList>
            <consortium name="Ensembl"/>
        </authorList>
    </citation>
    <scope>IDENTIFICATION</scope>
</reference>
<dbReference type="PROSITE" id="PS51016">
    <property type="entry name" value="MYTH4"/>
    <property type="match status" value="2"/>
</dbReference>
<dbReference type="Pfam" id="PF21989">
    <property type="entry name" value="RA_2"/>
    <property type="match status" value="2"/>
</dbReference>
<keyword evidence="3" id="KW-0963">Cytoplasm</keyword>
<accession>A0A3B5B673</accession>
<dbReference type="PANTHER" id="PTHR22692:SF24">
    <property type="entry name" value="MYOSIN VIIB"/>
    <property type="match status" value="1"/>
</dbReference>
<dbReference type="InterPro" id="IPR041793">
    <property type="entry name" value="MyoVII_FERM_C1"/>
</dbReference>
<evidence type="ECO:0000256" key="2">
    <source>
        <dbReference type="ARBA" id="ARBA00008314"/>
    </source>
</evidence>
<dbReference type="SUPFAM" id="SSF54236">
    <property type="entry name" value="Ubiquitin-like"/>
    <property type="match status" value="2"/>
</dbReference>
<sequence>MFRGGPQGYKQYCSNRLQRVIANGERKELPCWVELQAAKSKAPIEVSVTLMDGRSVSLPLESASTSAEVCQAAANEVGLRDIYGFSLYISLYDKMWSLSSCEKHVFDAVSQCEQEMRRQNMEEKDAPWRLSIRKEVFTPWHDSSKDPVSTDLIYRQVIKGIKNGEYVSYQEDDYVQLAAMHYYIRFGSRCRRERVQGVVDECIPTHLIENRSMTTWIQFISSPLEQVKHKRSRHIFAYLSTGPPLPKSRFVVAVNWRGIVFMEGREKTLLEIPYLEVKKVSMLRYAFLLLFFVFMPLQSIFNYKRFLVCKRGDLLLIEKDDEASPEQDWITAHNQRTDRSGAVYKRTVLFLPTLDRPTNEMLVEFPLPLILNYSFFPPVDWLYGNVPWFQSLTLPPIMKYMGDYPIKQMRSPMELTDVIFGPAMQHRELQDEIYCQIMRQMTNNRSRLSMERGWQLLWMCTGLFPPSVDLMEHAQRFLESRRKDLLAIGCLQRLQDILLCTLSKEPRKLPPHLAEVDAIQQNSTKIFHKVHFPNEKSELFEVASTMTIKELCFSIAFHLKLNSAYGYGLYLKTQNKVGSDKENRYFFDCLRQTTQVPKKGKKAKEGIPANVTMKVIFKRKLWFNVSPEKDIIADVTFHFPQEVPKYLHGFHNCAKEDITTLGGLLFRAKVDSDRTQFVMIPRMLKDLIPADWLERLSPDEWKKHIISAYNKQSGLTVQEAKINFLKIISGWPTFGCAFFEAKVSYQDQVSDTLADNSLRKLIFHVIPLAELMIMHQFNRITEYYSKGNTFTMEISNLVKATYVVCETPQVSVRLVNVVLCVRLLE</sequence>
<dbReference type="GO" id="GO:0005737">
    <property type="term" value="C:cytoplasm"/>
    <property type="evidence" value="ECO:0007669"/>
    <property type="project" value="UniProtKB-SubCell"/>
</dbReference>
<dbReference type="InterPro" id="IPR000857">
    <property type="entry name" value="MyTH4_dom"/>
</dbReference>
<feature type="domain" description="FERM" evidence="6">
    <location>
        <begin position="526"/>
        <end position="825"/>
    </location>
</feature>
<dbReference type="SMART" id="SM00139">
    <property type="entry name" value="MyTH4"/>
    <property type="match status" value="1"/>
</dbReference>
<dbReference type="InterPro" id="IPR035963">
    <property type="entry name" value="FERM_2"/>
</dbReference>
<evidence type="ECO:0000313" key="8">
    <source>
        <dbReference type="Ensembl" id="ENSSPAP00000028331.1"/>
    </source>
</evidence>
<dbReference type="InterPro" id="IPR029071">
    <property type="entry name" value="Ubiquitin-like_domsf"/>
</dbReference>
<dbReference type="InterPro" id="IPR038185">
    <property type="entry name" value="MyTH4_dom_sf"/>
</dbReference>
<dbReference type="CDD" id="cd17092">
    <property type="entry name" value="FERM1_F1_Myosin-VII"/>
    <property type="match status" value="1"/>
</dbReference>
<dbReference type="GeneTree" id="ENSGT00940000166878"/>
<dbReference type="SMART" id="SM00295">
    <property type="entry name" value="B41"/>
    <property type="match status" value="2"/>
</dbReference>
<protein>
    <recommendedName>
        <fullName evidence="9">FERM domain-containing protein</fullName>
    </recommendedName>
</protein>
<feature type="domain" description="MyTH4" evidence="7">
    <location>
        <begin position="362"/>
        <end position="520"/>
    </location>
</feature>
<dbReference type="Pfam" id="PF00373">
    <property type="entry name" value="FERM_M"/>
    <property type="match status" value="1"/>
</dbReference>
<dbReference type="Gene3D" id="3.10.20.90">
    <property type="entry name" value="Phosphatidylinositol 3-kinase Catalytic Subunit, Chain A, domain 1"/>
    <property type="match status" value="2"/>
</dbReference>
<evidence type="ECO:0000259" key="7">
    <source>
        <dbReference type="PROSITE" id="PS51016"/>
    </source>
</evidence>
<evidence type="ECO:0000256" key="3">
    <source>
        <dbReference type="ARBA" id="ARBA00022490"/>
    </source>
</evidence>
<dbReference type="Pfam" id="PF21998">
    <property type="entry name" value="FERM_C1_MyoVII"/>
    <property type="match status" value="1"/>
</dbReference>
<name>A0A3B5B673_9TELE</name>
<proteinExistence type="inferred from homology"/>
<comment type="similarity">
    <text evidence="2">Belongs to the TRAFAC class myosin-kinesin ATPase superfamily. Myosin family.</text>
</comment>
<evidence type="ECO:0000256" key="4">
    <source>
        <dbReference type="ARBA" id="ARBA00022737"/>
    </source>
</evidence>
<dbReference type="STRING" id="144197.ENSSPAP00000028331"/>
<dbReference type="Ensembl" id="ENSSPAT00000028791.1">
    <property type="protein sequence ID" value="ENSSPAP00000028331.1"/>
    <property type="gene ID" value="ENSSPAG00000021323.1"/>
</dbReference>
<feature type="domain" description="MyTH4" evidence="7">
    <location>
        <begin position="1"/>
        <end position="39"/>
    </location>
</feature>
<keyword evidence="4" id="KW-0677">Repeat</keyword>
<dbReference type="InterPro" id="IPR011993">
    <property type="entry name" value="PH-like_dom_sf"/>
</dbReference>
<dbReference type="Gene3D" id="2.30.29.30">
    <property type="entry name" value="Pleckstrin-homology domain (PH domain)/Phosphotyrosine-binding domain (PTB)"/>
    <property type="match status" value="1"/>
</dbReference>
<evidence type="ECO:0000259" key="6">
    <source>
        <dbReference type="PROSITE" id="PS50057"/>
    </source>
</evidence>
<keyword evidence="5" id="KW-0009">Actin-binding</keyword>
<evidence type="ECO:0000256" key="1">
    <source>
        <dbReference type="ARBA" id="ARBA00004496"/>
    </source>
</evidence>
<dbReference type="InterPro" id="IPR014352">
    <property type="entry name" value="FERM/acyl-CoA-bd_prot_sf"/>
</dbReference>
<dbReference type="AlphaFoldDB" id="A0A3B5B673"/>
<evidence type="ECO:0008006" key="9">
    <source>
        <dbReference type="Google" id="ProtNLM"/>
    </source>
</evidence>
<dbReference type="CDD" id="cd14473">
    <property type="entry name" value="FERM_B-lobe"/>
    <property type="match status" value="2"/>
</dbReference>
<organism evidence="8">
    <name type="scientific">Stegastes partitus</name>
    <name type="common">bicolor damselfish</name>
    <dbReference type="NCBI Taxonomy" id="144197"/>
    <lineage>
        <taxon>Eukaryota</taxon>
        <taxon>Metazoa</taxon>
        <taxon>Chordata</taxon>
        <taxon>Craniata</taxon>
        <taxon>Vertebrata</taxon>
        <taxon>Euteleostomi</taxon>
        <taxon>Actinopterygii</taxon>
        <taxon>Neopterygii</taxon>
        <taxon>Teleostei</taxon>
        <taxon>Neoteleostei</taxon>
        <taxon>Acanthomorphata</taxon>
        <taxon>Ovalentaria</taxon>
        <taxon>Pomacentridae</taxon>
        <taxon>Stegastes</taxon>
    </lineage>
</organism>
<dbReference type="InterPro" id="IPR000299">
    <property type="entry name" value="FERM_domain"/>
</dbReference>
<dbReference type="PROSITE" id="PS50057">
    <property type="entry name" value="FERM_3"/>
    <property type="match status" value="1"/>
</dbReference>
<dbReference type="PANTHER" id="PTHR22692">
    <property type="entry name" value="MYOSIN VII, XV"/>
    <property type="match status" value="1"/>
</dbReference>